<name>A0A9D1W7Q5_9SPHI</name>
<dbReference type="PANTHER" id="PTHR38459:SF1">
    <property type="entry name" value="PROPHAGE BACTOPRENOL-LINKED GLUCOSE TRANSLOCASE HOMOLOG"/>
    <property type="match status" value="1"/>
</dbReference>
<dbReference type="Pfam" id="PF04138">
    <property type="entry name" value="GtrA_DPMS_TM"/>
    <property type="match status" value="1"/>
</dbReference>
<comment type="caution">
    <text evidence="8">The sequence shown here is derived from an EMBL/GenBank/DDBJ whole genome shotgun (WGS) entry which is preliminary data.</text>
</comment>
<keyword evidence="4 6" id="KW-1133">Transmembrane helix</keyword>
<protein>
    <submittedName>
        <fullName evidence="8">GtrA family protein</fullName>
    </submittedName>
</protein>
<dbReference type="GO" id="GO:0000271">
    <property type="term" value="P:polysaccharide biosynthetic process"/>
    <property type="evidence" value="ECO:0007669"/>
    <property type="project" value="InterPro"/>
</dbReference>
<accession>A0A9D1W7Q5</accession>
<dbReference type="AlphaFoldDB" id="A0A9D1W7Q5"/>
<feature type="domain" description="GtrA/DPMS transmembrane" evidence="7">
    <location>
        <begin position="19"/>
        <end position="127"/>
    </location>
</feature>
<comment type="subcellular location">
    <subcellularLocation>
        <location evidence="1">Membrane</location>
        <topology evidence="1">Multi-pass membrane protein</topology>
    </subcellularLocation>
</comment>
<comment type="similarity">
    <text evidence="2">Belongs to the GtrA family.</text>
</comment>
<keyword evidence="5 6" id="KW-0472">Membrane</keyword>
<feature type="transmembrane region" description="Helical" evidence="6">
    <location>
        <begin position="25"/>
        <end position="52"/>
    </location>
</feature>
<feature type="transmembrane region" description="Helical" evidence="6">
    <location>
        <begin position="73"/>
        <end position="92"/>
    </location>
</feature>
<evidence type="ECO:0000256" key="4">
    <source>
        <dbReference type="ARBA" id="ARBA00022989"/>
    </source>
</evidence>
<feature type="transmembrane region" description="Helical" evidence="6">
    <location>
        <begin position="104"/>
        <end position="121"/>
    </location>
</feature>
<organism evidence="8 9">
    <name type="scientific">Candidatus Sphingobacterium stercoripullorum</name>
    <dbReference type="NCBI Taxonomy" id="2838759"/>
    <lineage>
        <taxon>Bacteria</taxon>
        <taxon>Pseudomonadati</taxon>
        <taxon>Bacteroidota</taxon>
        <taxon>Sphingobacteriia</taxon>
        <taxon>Sphingobacteriales</taxon>
        <taxon>Sphingobacteriaceae</taxon>
        <taxon>Sphingobacterium</taxon>
    </lineage>
</organism>
<keyword evidence="3 6" id="KW-0812">Transmembrane</keyword>
<dbReference type="InterPro" id="IPR007267">
    <property type="entry name" value="GtrA_DPMS_TM"/>
</dbReference>
<reference evidence="8" key="2">
    <citation type="submission" date="2021-04" db="EMBL/GenBank/DDBJ databases">
        <authorList>
            <person name="Gilroy R."/>
        </authorList>
    </citation>
    <scope>NUCLEOTIDE SEQUENCE</scope>
    <source>
        <strain evidence="8">1719</strain>
    </source>
</reference>
<dbReference type="InterPro" id="IPR051401">
    <property type="entry name" value="GtrA_CellWall_Glycosyl"/>
</dbReference>
<sequence>MKSKKSFLTFFKAQASAFIGGLSDYAIMLFCTEVLGIHYTLSIVISGTLGAVVNFSINKYWTFKSPSPIGGQLVRFVVVVLGSIALKSSGTYLVTEFVEIDYKISRIIVELVVSLLFNYPLQRYWVFKK</sequence>
<dbReference type="PANTHER" id="PTHR38459">
    <property type="entry name" value="PROPHAGE BACTOPRENOL-LINKED GLUCOSE TRANSLOCASE HOMOLOG"/>
    <property type="match status" value="1"/>
</dbReference>
<evidence type="ECO:0000256" key="6">
    <source>
        <dbReference type="SAM" id="Phobius"/>
    </source>
</evidence>
<gene>
    <name evidence="8" type="ORF">H9853_02610</name>
</gene>
<evidence type="ECO:0000313" key="9">
    <source>
        <dbReference type="Proteomes" id="UP000824156"/>
    </source>
</evidence>
<dbReference type="GO" id="GO:0005886">
    <property type="term" value="C:plasma membrane"/>
    <property type="evidence" value="ECO:0007669"/>
    <property type="project" value="TreeGrafter"/>
</dbReference>
<dbReference type="EMBL" id="DXEZ01000073">
    <property type="protein sequence ID" value="HIX53892.1"/>
    <property type="molecule type" value="Genomic_DNA"/>
</dbReference>
<evidence type="ECO:0000256" key="1">
    <source>
        <dbReference type="ARBA" id="ARBA00004141"/>
    </source>
</evidence>
<proteinExistence type="inferred from homology"/>
<evidence type="ECO:0000256" key="2">
    <source>
        <dbReference type="ARBA" id="ARBA00009399"/>
    </source>
</evidence>
<evidence type="ECO:0000259" key="7">
    <source>
        <dbReference type="Pfam" id="PF04138"/>
    </source>
</evidence>
<evidence type="ECO:0000313" key="8">
    <source>
        <dbReference type="EMBL" id="HIX53892.1"/>
    </source>
</evidence>
<reference evidence="8" key="1">
    <citation type="journal article" date="2021" name="PeerJ">
        <title>Extensive microbial diversity within the chicken gut microbiome revealed by metagenomics and culture.</title>
        <authorList>
            <person name="Gilroy R."/>
            <person name="Ravi A."/>
            <person name="Getino M."/>
            <person name="Pursley I."/>
            <person name="Horton D.L."/>
            <person name="Alikhan N.F."/>
            <person name="Baker D."/>
            <person name="Gharbi K."/>
            <person name="Hall N."/>
            <person name="Watson M."/>
            <person name="Adriaenssens E.M."/>
            <person name="Foster-Nyarko E."/>
            <person name="Jarju S."/>
            <person name="Secka A."/>
            <person name="Antonio M."/>
            <person name="Oren A."/>
            <person name="Chaudhuri R.R."/>
            <person name="La Ragione R."/>
            <person name="Hildebrand F."/>
            <person name="Pallen M.J."/>
        </authorList>
    </citation>
    <scope>NUCLEOTIDE SEQUENCE</scope>
    <source>
        <strain evidence="8">1719</strain>
    </source>
</reference>
<evidence type="ECO:0000256" key="3">
    <source>
        <dbReference type="ARBA" id="ARBA00022692"/>
    </source>
</evidence>
<evidence type="ECO:0000256" key="5">
    <source>
        <dbReference type="ARBA" id="ARBA00023136"/>
    </source>
</evidence>
<dbReference type="Proteomes" id="UP000824156">
    <property type="component" value="Unassembled WGS sequence"/>
</dbReference>